<evidence type="ECO:0000313" key="2">
    <source>
        <dbReference type="Proteomes" id="UP000557193"/>
    </source>
</evidence>
<reference evidence="1 2" key="1">
    <citation type="submission" date="2020-08" db="EMBL/GenBank/DDBJ databases">
        <title>Functional genomics of gut bacteria from endangered species of beetles.</title>
        <authorList>
            <person name="Carlos-Shanley C."/>
        </authorList>
    </citation>
    <scope>NUCLEOTIDE SEQUENCE [LARGE SCALE GENOMIC DNA]</scope>
    <source>
        <strain evidence="1 2">S00202</strain>
    </source>
</reference>
<dbReference type="EMBL" id="JACHLL010000007">
    <property type="protein sequence ID" value="MBB6343197.1"/>
    <property type="molecule type" value="Genomic_DNA"/>
</dbReference>
<proteinExistence type="predicted"/>
<dbReference type="AlphaFoldDB" id="A0A7X0BUL9"/>
<gene>
    <name evidence="1" type="ORF">HNP49_003395</name>
</gene>
<accession>A0A7X0BUL9</accession>
<dbReference type="Proteomes" id="UP000557193">
    <property type="component" value="Unassembled WGS sequence"/>
</dbReference>
<protein>
    <submittedName>
        <fullName evidence="1">Uncharacterized protein</fullName>
    </submittedName>
</protein>
<sequence>MYPAASAVESYTEFDSSEFDRASQSARVGSHRNFWQKAALEGGADSSGVVSSRATANFLNSGDASRASETVDFSARNSRAATAFVAEQEWEGEVVELCDDAFVARLHDLTCEQPRDIFEEAEFSVRDISDYEIPLLKEGAIFRWSLGYYRTSTGGRSRGARLVFRRLPAWTRREIAESQQEARTLMESIEWDDD</sequence>
<evidence type="ECO:0000313" key="1">
    <source>
        <dbReference type="EMBL" id="MBB6343197.1"/>
    </source>
</evidence>
<name>A0A7X0BUL9_9PSED</name>
<comment type="caution">
    <text evidence="1">The sequence shown here is derived from an EMBL/GenBank/DDBJ whole genome shotgun (WGS) entry which is preliminary data.</text>
</comment>
<keyword evidence="2" id="KW-1185">Reference proteome</keyword>
<dbReference type="RefSeq" id="WP_184685240.1">
    <property type="nucleotide sequence ID" value="NZ_JACHLL010000007.1"/>
</dbReference>
<organism evidence="1 2">
    <name type="scientific">Pseudomonas fluvialis</name>
    <dbReference type="NCBI Taxonomy" id="1793966"/>
    <lineage>
        <taxon>Bacteria</taxon>
        <taxon>Pseudomonadati</taxon>
        <taxon>Pseudomonadota</taxon>
        <taxon>Gammaproteobacteria</taxon>
        <taxon>Pseudomonadales</taxon>
        <taxon>Pseudomonadaceae</taxon>
        <taxon>Pseudomonas</taxon>
    </lineage>
</organism>